<dbReference type="AlphaFoldDB" id="A0A317F8X9"/>
<dbReference type="Proteomes" id="UP000245765">
    <property type="component" value="Unassembled WGS sequence"/>
</dbReference>
<dbReference type="EMBL" id="QGNA01000007">
    <property type="protein sequence ID" value="PWS34409.1"/>
    <property type="molecule type" value="Genomic_DNA"/>
</dbReference>
<sequence length="229" mass="24229">MTEYAWPASLRPSRLSFYLQHNTLRFVSPVSRATQVLRRDGARWIAEASFDPLNRTQAGVLEGLLAALAGSANTVRIWDWRREYRTGDPRSQSEVPSGPYSFSDATIFTDGTGMVVGSGTPSLAAGAARGALSLQTQGWWPNAVAVGAGDHIGLAGRLYMATEGVVASGTGTATIPIAPPLRAAAPLAEPLVLTTPTVAMRLASDDEGANPTRPGRFTAITIRLEEALP</sequence>
<evidence type="ECO:0000313" key="1">
    <source>
        <dbReference type="EMBL" id="PWS34409.1"/>
    </source>
</evidence>
<evidence type="ECO:0000313" key="2">
    <source>
        <dbReference type="Proteomes" id="UP000245765"/>
    </source>
</evidence>
<dbReference type="RefSeq" id="WP_109873382.1">
    <property type="nucleotide sequence ID" value="NZ_QGNA01000007.1"/>
</dbReference>
<protein>
    <submittedName>
        <fullName evidence="1">Uncharacterized protein</fullName>
    </submittedName>
</protein>
<accession>A0A317F8X9</accession>
<dbReference type="OrthoDB" id="7596397at2"/>
<comment type="caution">
    <text evidence="1">The sequence shown here is derived from an EMBL/GenBank/DDBJ whole genome shotgun (WGS) entry which is preliminary data.</text>
</comment>
<name>A0A317F8X9_9PROT</name>
<organism evidence="1 2">
    <name type="scientific">Falsiroseomonas bella</name>
    <dbReference type="NCBI Taxonomy" id="2184016"/>
    <lineage>
        <taxon>Bacteria</taxon>
        <taxon>Pseudomonadati</taxon>
        <taxon>Pseudomonadota</taxon>
        <taxon>Alphaproteobacteria</taxon>
        <taxon>Acetobacterales</taxon>
        <taxon>Roseomonadaceae</taxon>
        <taxon>Falsiroseomonas</taxon>
    </lineage>
</organism>
<proteinExistence type="predicted"/>
<keyword evidence="2" id="KW-1185">Reference proteome</keyword>
<gene>
    <name evidence="1" type="ORF">DFH01_25675</name>
</gene>
<reference evidence="2" key="1">
    <citation type="submission" date="2018-05" db="EMBL/GenBank/DDBJ databases">
        <authorList>
            <person name="Du Z."/>
            <person name="Wang X."/>
        </authorList>
    </citation>
    <scope>NUCLEOTIDE SEQUENCE [LARGE SCALE GENOMIC DNA]</scope>
    <source>
        <strain evidence="2">CQN31</strain>
    </source>
</reference>